<reference evidence="9 10" key="1">
    <citation type="submission" date="2016-10" db="EMBL/GenBank/DDBJ databases">
        <authorList>
            <person name="de Groot N.N."/>
        </authorList>
    </citation>
    <scope>NUCLEOTIDE SEQUENCE [LARGE SCALE GENOMIC DNA]</scope>
    <source>
        <strain evidence="9 10">CGMCC 1.10331</strain>
    </source>
</reference>
<keyword evidence="4" id="KW-0520">NAD</keyword>
<dbReference type="InterPro" id="IPR029510">
    <property type="entry name" value="Ald_DH_CS_GLU"/>
</dbReference>
<dbReference type="InterPro" id="IPR016161">
    <property type="entry name" value="Ald_DH/histidinol_DH"/>
</dbReference>
<dbReference type="Pfam" id="PF00171">
    <property type="entry name" value="Aldedh"/>
    <property type="match status" value="1"/>
</dbReference>
<dbReference type="RefSeq" id="WP_103993138.1">
    <property type="nucleotide sequence ID" value="NZ_CP031311.1"/>
</dbReference>
<protein>
    <submittedName>
        <fullName evidence="9">Aldehyde dehydrogenase (NAD+)</fullName>
    </submittedName>
    <submittedName>
        <fullName evidence="8">Aldehyde dehydrogenase family protein</fullName>
    </submittedName>
</protein>
<sequence>MTGQSSRATAVEARDFSIDADWNGLYVDGEWRSADGGETIPVENPATREVVSEVPAGTVADVDAAFEAAAEAQEEWRDVLPQERGEIVREVQHLVETYHEELTELLAIESGSARPKASREFTSTGEMMHDVATYPFRMTGSHSRSKIEGKENIVKREPVGVVSVISPWNFPFQLSLRAVAPAIALGNSVVLKPATETPITGGLLIARLFEAAGLPEGVLNVVTGHGSEIGDRAASHPEMSAVAFTGSTSVGRRVARNAAGAFALPAMELGGNNPHVVLDDADVERAVDAGVFGSFMHQGQICISINRHLVHEDVYDEYVDRLVDRAAELPVGDPLDEETVVGPIISESERDDVLAYVERSVEQGATLELGGDAEGLLVEPTVLSDMENDMAAACNEHFGPVAPVVPFGDDDEAVELANDTEYGLAASVHSERISRARDVADRIDAGMVHVNDQPINNEPHVPFGGTKASGMGRYNGEWIIDELTETKWTSIQHQPRDYPF</sequence>
<evidence type="ECO:0000256" key="6">
    <source>
        <dbReference type="RuleBase" id="RU003345"/>
    </source>
</evidence>
<evidence type="ECO:0000256" key="2">
    <source>
        <dbReference type="ARBA" id="ARBA00011881"/>
    </source>
</evidence>
<evidence type="ECO:0000256" key="5">
    <source>
        <dbReference type="PROSITE-ProRule" id="PRU10007"/>
    </source>
</evidence>
<evidence type="ECO:0000256" key="3">
    <source>
        <dbReference type="ARBA" id="ARBA00023002"/>
    </source>
</evidence>
<dbReference type="OrthoDB" id="6342at2157"/>
<dbReference type="PANTHER" id="PTHR42986:SF1">
    <property type="entry name" value="BENZALDEHYDE DEHYDROGENASE YFMT"/>
    <property type="match status" value="1"/>
</dbReference>
<organism evidence="9 10">
    <name type="scientific">Halobellus limi</name>
    <dbReference type="NCBI Taxonomy" id="699433"/>
    <lineage>
        <taxon>Archaea</taxon>
        <taxon>Methanobacteriati</taxon>
        <taxon>Methanobacteriota</taxon>
        <taxon>Stenosarchaea group</taxon>
        <taxon>Halobacteria</taxon>
        <taxon>Halobacteriales</taxon>
        <taxon>Haloferacaceae</taxon>
        <taxon>Halobellus</taxon>
    </lineage>
</organism>
<comment type="subunit">
    <text evidence="2">Homotetramer.</text>
</comment>
<keyword evidence="3 6" id="KW-0560">Oxidoreductase</keyword>
<dbReference type="SUPFAM" id="SSF53720">
    <property type="entry name" value="ALDH-like"/>
    <property type="match status" value="1"/>
</dbReference>
<dbReference type="FunFam" id="3.40.605.10:FF:000007">
    <property type="entry name" value="NAD/NADP-dependent betaine aldehyde dehydrogenase"/>
    <property type="match status" value="1"/>
</dbReference>
<dbReference type="KEGG" id="hlm:DV707_14055"/>
<keyword evidence="10" id="KW-1185">Reference proteome</keyword>
<dbReference type="AlphaFoldDB" id="A0A1H6CNS8"/>
<dbReference type="Proteomes" id="UP000296733">
    <property type="component" value="Chromosome"/>
</dbReference>
<dbReference type="GO" id="GO:0016620">
    <property type="term" value="F:oxidoreductase activity, acting on the aldehyde or oxo group of donors, NAD or NADP as acceptor"/>
    <property type="evidence" value="ECO:0007669"/>
    <property type="project" value="InterPro"/>
</dbReference>
<dbReference type="Proteomes" id="UP000236740">
    <property type="component" value="Unassembled WGS sequence"/>
</dbReference>
<gene>
    <name evidence="8" type="ORF">DV707_14055</name>
    <name evidence="9" type="ORF">SAMN04488133_3611</name>
</gene>
<name>A0A1H6CNS8_9EURY</name>
<evidence type="ECO:0000256" key="4">
    <source>
        <dbReference type="ARBA" id="ARBA00023027"/>
    </source>
</evidence>
<comment type="similarity">
    <text evidence="1 6">Belongs to the aldehyde dehydrogenase family.</text>
</comment>
<evidence type="ECO:0000313" key="8">
    <source>
        <dbReference type="EMBL" id="QCC48690.1"/>
    </source>
</evidence>
<feature type="domain" description="Aldehyde dehydrogenase" evidence="7">
    <location>
        <begin position="31"/>
        <end position="488"/>
    </location>
</feature>
<dbReference type="InterPro" id="IPR015590">
    <property type="entry name" value="Aldehyde_DH_dom"/>
</dbReference>
<dbReference type="EMBL" id="CP031311">
    <property type="protein sequence ID" value="QCC48690.1"/>
    <property type="molecule type" value="Genomic_DNA"/>
</dbReference>
<evidence type="ECO:0000313" key="11">
    <source>
        <dbReference type="Proteomes" id="UP000296733"/>
    </source>
</evidence>
<dbReference type="GeneID" id="39859240"/>
<dbReference type="PROSITE" id="PS00687">
    <property type="entry name" value="ALDEHYDE_DEHYDR_GLU"/>
    <property type="match status" value="1"/>
</dbReference>
<proteinExistence type="inferred from homology"/>
<dbReference type="FunFam" id="3.40.309.10:FF:000009">
    <property type="entry name" value="Aldehyde dehydrogenase A"/>
    <property type="match status" value="1"/>
</dbReference>
<dbReference type="InterPro" id="IPR016163">
    <property type="entry name" value="Ald_DH_C"/>
</dbReference>
<evidence type="ECO:0000256" key="1">
    <source>
        <dbReference type="ARBA" id="ARBA00009986"/>
    </source>
</evidence>
<dbReference type="Gene3D" id="3.40.605.10">
    <property type="entry name" value="Aldehyde Dehydrogenase, Chain A, domain 1"/>
    <property type="match status" value="1"/>
</dbReference>
<dbReference type="PANTHER" id="PTHR42986">
    <property type="entry name" value="BENZALDEHYDE DEHYDROGENASE YFMT"/>
    <property type="match status" value="1"/>
</dbReference>
<dbReference type="Gene3D" id="3.40.309.10">
    <property type="entry name" value="Aldehyde Dehydrogenase, Chain A, domain 2"/>
    <property type="match status" value="1"/>
</dbReference>
<dbReference type="EMBL" id="FNVN01000008">
    <property type="protein sequence ID" value="SEG74649.1"/>
    <property type="molecule type" value="Genomic_DNA"/>
</dbReference>
<dbReference type="InterPro" id="IPR016162">
    <property type="entry name" value="Ald_DH_N"/>
</dbReference>
<feature type="active site" evidence="5">
    <location>
        <position position="268"/>
    </location>
</feature>
<reference evidence="8 11" key="2">
    <citation type="journal article" date="2019" name="Nat. Commun.">
        <title>A new type of DNA phosphorothioation-based antiviral system in archaea.</title>
        <authorList>
            <person name="Xiong L."/>
            <person name="Liu S."/>
            <person name="Chen S."/>
            <person name="Xiao Y."/>
            <person name="Zhu B."/>
            <person name="Gao Y."/>
            <person name="Zhang Y."/>
            <person name="Chen B."/>
            <person name="Luo J."/>
            <person name="Deng Z."/>
            <person name="Chen X."/>
            <person name="Wang L."/>
            <person name="Chen S."/>
        </authorList>
    </citation>
    <scope>NUCLEOTIDE SEQUENCE [LARGE SCALE GENOMIC DNA]</scope>
    <source>
        <strain evidence="8 11">CGMCC 1.10331</strain>
    </source>
</reference>
<evidence type="ECO:0000259" key="7">
    <source>
        <dbReference type="Pfam" id="PF00171"/>
    </source>
</evidence>
<evidence type="ECO:0000313" key="9">
    <source>
        <dbReference type="EMBL" id="SEG74649.1"/>
    </source>
</evidence>
<evidence type="ECO:0000313" key="10">
    <source>
        <dbReference type="Proteomes" id="UP000236740"/>
    </source>
</evidence>
<accession>A0A1H6CNS8</accession>